<evidence type="ECO:0000313" key="1">
    <source>
        <dbReference type="EMBL" id="EDL97071.1"/>
    </source>
</evidence>
<protein>
    <submittedName>
        <fullName evidence="1">Similar to RIKEN cDNA 1810043G02; DNA segment, Chr 10, Johns Hopkins University 13, expressed, isoform CRA_c</fullName>
    </submittedName>
</protein>
<dbReference type="EMBL" id="CH473988">
    <property type="protein sequence ID" value="EDL97071.1"/>
    <property type="molecule type" value="Genomic_DNA"/>
</dbReference>
<organism evidence="1 2">
    <name type="scientific">Rattus norvegicus</name>
    <name type="common">Rat</name>
    <dbReference type="NCBI Taxonomy" id="10116"/>
    <lineage>
        <taxon>Eukaryota</taxon>
        <taxon>Metazoa</taxon>
        <taxon>Chordata</taxon>
        <taxon>Craniata</taxon>
        <taxon>Vertebrata</taxon>
        <taxon>Euteleostomi</taxon>
        <taxon>Mammalia</taxon>
        <taxon>Eutheria</taxon>
        <taxon>Euarchontoglires</taxon>
        <taxon>Glires</taxon>
        <taxon>Rodentia</taxon>
        <taxon>Myomorpha</taxon>
        <taxon>Muroidea</taxon>
        <taxon>Muridae</taxon>
        <taxon>Murinae</taxon>
        <taxon>Rattus</taxon>
    </lineage>
</organism>
<evidence type="ECO:0000313" key="2">
    <source>
        <dbReference type="Proteomes" id="UP000234681"/>
    </source>
</evidence>
<reference evidence="2" key="1">
    <citation type="submission" date="2005-09" db="EMBL/GenBank/DDBJ databases">
        <authorList>
            <person name="Mural R.J."/>
            <person name="Li P.W."/>
            <person name="Adams M.D."/>
            <person name="Amanatides P.G."/>
            <person name="Baden-Tillson H."/>
            <person name="Barnstead M."/>
            <person name="Chin S.H."/>
            <person name="Dew I."/>
            <person name="Evans C.A."/>
            <person name="Ferriera S."/>
            <person name="Flanigan M."/>
            <person name="Fosler C."/>
            <person name="Glodek A."/>
            <person name="Gu Z."/>
            <person name="Holt R.A."/>
            <person name="Jennings D."/>
            <person name="Kraft C.L."/>
            <person name="Lu F."/>
            <person name="Nguyen T."/>
            <person name="Nusskern D.R."/>
            <person name="Pfannkoch C.M."/>
            <person name="Sitter C."/>
            <person name="Sutton G.G."/>
            <person name="Venter J.C."/>
            <person name="Wang Z."/>
            <person name="Woodage T."/>
            <person name="Zheng X.H."/>
            <person name="Zhong F."/>
        </authorList>
    </citation>
    <scope>NUCLEOTIDE SEQUENCE [LARGE SCALE GENOMIC DNA]</scope>
    <source>
        <strain>BN</strain>
        <strain evidence="2">Sprague-Dawley</strain>
    </source>
</reference>
<dbReference type="AlphaFoldDB" id="A6JK55"/>
<accession>A6JK55</accession>
<gene>
    <name evidence="1" type="primary">RGD1309594</name>
    <name evidence="1" type="ORF">rCG_61084</name>
</gene>
<name>A6JK55_RAT</name>
<proteinExistence type="predicted"/>
<sequence length="51" mass="5724">MKLTRKMVLSRAKASELHSVRKLNCWGSQLTDVSSVLIGSSSRYPFPQKNS</sequence>
<dbReference type="Proteomes" id="UP000234681">
    <property type="component" value="Chromosome 20"/>
</dbReference>